<accession>A0A3B0XQ36</accession>
<dbReference type="InterPro" id="IPR018392">
    <property type="entry name" value="LysM"/>
</dbReference>
<dbReference type="AlphaFoldDB" id="A0A3B0XQ36"/>
<dbReference type="NCBIfam" id="TIGR03505">
    <property type="entry name" value="FimV_core"/>
    <property type="match status" value="1"/>
</dbReference>
<dbReference type="NCBIfam" id="TIGR03504">
    <property type="entry name" value="FimV_Cterm"/>
    <property type="match status" value="1"/>
</dbReference>
<feature type="region of interest" description="Disordered" evidence="1">
    <location>
        <begin position="854"/>
        <end position="920"/>
    </location>
</feature>
<feature type="compositionally biased region" description="Low complexity" evidence="1">
    <location>
        <begin position="981"/>
        <end position="994"/>
    </location>
</feature>
<evidence type="ECO:0000313" key="4">
    <source>
        <dbReference type="EMBL" id="VAW58264.1"/>
    </source>
</evidence>
<proteinExistence type="predicted"/>
<keyword evidence="2" id="KW-0472">Membrane</keyword>
<dbReference type="CDD" id="cd00118">
    <property type="entry name" value="LysM"/>
    <property type="match status" value="1"/>
</dbReference>
<feature type="compositionally biased region" description="Acidic residues" evidence="1">
    <location>
        <begin position="854"/>
        <end position="885"/>
    </location>
</feature>
<feature type="region of interest" description="Disordered" evidence="1">
    <location>
        <begin position="758"/>
        <end position="780"/>
    </location>
</feature>
<dbReference type="Gene3D" id="1.20.58.2200">
    <property type="match status" value="1"/>
</dbReference>
<evidence type="ECO:0000256" key="2">
    <source>
        <dbReference type="SAM" id="Phobius"/>
    </source>
</evidence>
<keyword evidence="2" id="KW-1133">Transmembrane helix</keyword>
<keyword evidence="2" id="KW-0812">Transmembrane</keyword>
<dbReference type="EMBL" id="UOFH01000001">
    <property type="protein sequence ID" value="VAW58264.1"/>
    <property type="molecule type" value="Genomic_DNA"/>
</dbReference>
<feature type="compositionally biased region" description="Low complexity" evidence="1">
    <location>
        <begin position="286"/>
        <end position="297"/>
    </location>
</feature>
<evidence type="ECO:0000256" key="1">
    <source>
        <dbReference type="SAM" id="MobiDB-lite"/>
    </source>
</evidence>
<feature type="compositionally biased region" description="Acidic residues" evidence="1">
    <location>
        <begin position="910"/>
        <end position="920"/>
    </location>
</feature>
<reference evidence="4" key="1">
    <citation type="submission" date="2018-06" db="EMBL/GenBank/DDBJ databases">
        <authorList>
            <person name="Zhirakovskaya E."/>
        </authorList>
    </citation>
    <scope>NUCLEOTIDE SEQUENCE</scope>
</reference>
<dbReference type="InterPro" id="IPR020012">
    <property type="entry name" value="LysM_FimV"/>
</dbReference>
<sequence length="994" mass="107688">MRKLTLSLAVMAALLPLRGYSLGLGELELHSALNQELNAEIEVLSASPEDAEQILIKLASREAFNRAGIDRPFVLQQIKFKIVAKGGVPYVQVYSKTPMREPFLSFLLEIDWPQGHLLREYTLLLDPPIYNTTSTSSAATAAASDNVPFDEPVENQAQAQPVYAEQGAPSGSVQTGVIASESGRSVNYQYQTLPSAAPSAGQYRVQRNDTLWSIANRMRPDSSVSVEQMMMALVRKNPEAFIRENINGVKRGFILRAPSREDINALDRQQAVAQAREHSALWREYSQSAASSSPASSMEADEMNGSAAEQPRDADGHLSIVGASDSGSEHAGSNQDPNAELAKLKQELAMANEQLESAKLEKENLRSRLAELEQRVQTVIANNGSDRAEMDDADLAKLQQDLQSTSQAAEPAEAMPVDEMAEEEAMSEEAAADDMIAEEEMPEEGVSEELMDEEMPEAGMDEDAAIEPAGDALFADEAAGDEPVANAPINTQLQSVQTVETPAFAQEKPQGFVANLMNDPKLLGMVGGGLAFILLLLALLLKRLRGSKAEEDEWTAAMDDMPSDLSDIDANIDTATEDPTVVRNVEPDMNSTTEMMAEPIDDELLSDELEGVNDTQIDDPEMTGENLEDTVFSLDDAPDAAGAGDDADRDDVIAETDVYLAYGIYQQAEELLINAIDQNPERDDYRMKLLETHYAAKNVQGFETLAEEVKSRKANDKAYWGRVVAMGMELNPENDLFSGVMADFDPNELLPDIPQAADVDLDAGDSGEADFDLGLDDTESADDEMDLSADLDDIADEITEDELAGDDTSSDLEFDLGELDDDAETLDVASEEPTEAAAEMDIDDDFSLDFDAADLGFEESETDDADEMSLDADLDLSDDLSDSGEIDLSGELGELDDDLDVGDLGAADLDASDDDLDLGDMDLSDASLDASDDGEFDISELSEDVDEVSTKLDLAKAYIDMGDNDGARSILEEVKTEGNDEQQQQAEALMQQAS</sequence>
<dbReference type="InterPro" id="IPR057840">
    <property type="entry name" value="FimV_N"/>
</dbReference>
<organism evidence="4">
    <name type="scientific">hydrothermal vent metagenome</name>
    <dbReference type="NCBI Taxonomy" id="652676"/>
    <lineage>
        <taxon>unclassified sequences</taxon>
        <taxon>metagenomes</taxon>
        <taxon>ecological metagenomes</taxon>
    </lineage>
</organism>
<name>A0A3B0XQ36_9ZZZZ</name>
<feature type="region of interest" description="Disordered" evidence="1">
    <location>
        <begin position="975"/>
        <end position="994"/>
    </location>
</feature>
<feature type="transmembrane region" description="Helical" evidence="2">
    <location>
        <begin position="522"/>
        <end position="541"/>
    </location>
</feature>
<dbReference type="InterPro" id="IPR038440">
    <property type="entry name" value="FimV_C_sf"/>
</dbReference>
<feature type="compositionally biased region" description="Acidic residues" evidence="1">
    <location>
        <begin position="759"/>
        <end position="780"/>
    </location>
</feature>
<dbReference type="InterPro" id="IPR020011">
    <property type="entry name" value="FimV_C"/>
</dbReference>
<feature type="region of interest" description="Disordered" evidence="1">
    <location>
        <begin position="283"/>
        <end position="336"/>
    </location>
</feature>
<dbReference type="Pfam" id="PF25800">
    <property type="entry name" value="FimV_N"/>
    <property type="match status" value="1"/>
</dbReference>
<evidence type="ECO:0000259" key="3">
    <source>
        <dbReference type="Pfam" id="PF25800"/>
    </source>
</evidence>
<gene>
    <name evidence="4" type="ORF">MNBD_GAMMA08-1635</name>
</gene>
<feature type="domain" description="FimV N-terminal" evidence="3">
    <location>
        <begin position="22"/>
        <end position="128"/>
    </location>
</feature>
<protein>
    <recommendedName>
        <fullName evidence="3">FimV N-terminal domain-containing protein</fullName>
    </recommendedName>
</protein>